<dbReference type="EMBL" id="CP090896">
    <property type="protein sequence ID" value="ULT82508.1"/>
    <property type="molecule type" value="Genomic_DNA"/>
</dbReference>
<evidence type="ECO:0000313" key="3">
    <source>
        <dbReference type="EMBL" id="ULT82508.1"/>
    </source>
</evidence>
<keyword evidence="1" id="KW-0732">Signal</keyword>
<evidence type="ECO:0000256" key="1">
    <source>
        <dbReference type="SAM" id="SignalP"/>
    </source>
</evidence>
<evidence type="ECO:0000313" key="4">
    <source>
        <dbReference type="Proteomes" id="UP000827892"/>
    </source>
</evidence>
<gene>
    <name evidence="3" type="ORF">L3Y34_012050</name>
</gene>
<feature type="chain" id="PRO_5042174725" description="Calcineurin-like phosphoesterase domain-containing protein" evidence="1">
    <location>
        <begin position="20"/>
        <end position="422"/>
    </location>
</feature>
<dbReference type="InterPro" id="IPR029052">
    <property type="entry name" value="Metallo-depent_PP-like"/>
</dbReference>
<feature type="signal peptide" evidence="1">
    <location>
        <begin position="1"/>
        <end position="19"/>
    </location>
</feature>
<sequence length="422" mass="48239">MHWILFVFFSRLLSSVGCSTEPVRPVSRKVIRDPPQKLSVNPSSSENAEDSLSLLLMGDTQHYYHCEDVNYPCKLVTEDIRRTFHMARNNSFPAGFKPNQTLLEAQQTTYEIESRYSNRVQKESIVKFINDQIGKPSALIINGDITQNGWQDELEEFHTNWLTNISIPILLGLGNHDYQNNLKTCKNCTHSMLQWYTSYLEKMSLNSDVHKTKNKSETIVAGSMSWTKKMCSANAKTCAHVLQLNNKLDYELDFAFGSVHWNISSPRRYLLNELNRLHNTTLPILVNIHQLNGLDQPKMKKLLAKRVFEESVTNPEKVPKIAVFNAHWHESHNATIECIHGYKVPFIFVGSVPRNRFSFLQMDQNEATITGYEAIDMTLSKGAGFRKLESVKLFGKCEITVRLQFGEVSSNEPTHLASLLEP</sequence>
<evidence type="ECO:0000259" key="2">
    <source>
        <dbReference type="Pfam" id="PF00149"/>
    </source>
</evidence>
<dbReference type="Gene3D" id="3.60.21.40">
    <property type="entry name" value="GpdQ, catalytic alpha/beta sandwich domain"/>
    <property type="match status" value="1"/>
</dbReference>
<dbReference type="GO" id="GO:0016787">
    <property type="term" value="F:hydrolase activity"/>
    <property type="evidence" value="ECO:0007669"/>
    <property type="project" value="InterPro"/>
</dbReference>
<proteinExistence type="predicted"/>
<dbReference type="Pfam" id="PF00149">
    <property type="entry name" value="Metallophos"/>
    <property type="match status" value="1"/>
</dbReference>
<feature type="domain" description="Calcineurin-like phosphoesterase" evidence="2">
    <location>
        <begin position="125"/>
        <end position="207"/>
    </location>
</feature>
<dbReference type="SUPFAM" id="SSF56300">
    <property type="entry name" value="Metallo-dependent phosphatases"/>
    <property type="match status" value="1"/>
</dbReference>
<organism evidence="3 4">
    <name type="scientific">Caenorhabditis briggsae</name>
    <dbReference type="NCBI Taxonomy" id="6238"/>
    <lineage>
        <taxon>Eukaryota</taxon>
        <taxon>Metazoa</taxon>
        <taxon>Ecdysozoa</taxon>
        <taxon>Nematoda</taxon>
        <taxon>Chromadorea</taxon>
        <taxon>Rhabditida</taxon>
        <taxon>Rhabditina</taxon>
        <taxon>Rhabditomorpha</taxon>
        <taxon>Rhabditoidea</taxon>
        <taxon>Rhabditidae</taxon>
        <taxon>Peloderinae</taxon>
        <taxon>Caenorhabditis</taxon>
    </lineage>
</organism>
<dbReference type="InterPro" id="IPR042283">
    <property type="entry name" value="GpdQ_catalytic"/>
</dbReference>
<dbReference type="AlphaFoldDB" id="A0AAE8ZRG4"/>
<dbReference type="InterPro" id="IPR004843">
    <property type="entry name" value="Calcineurin-like_PHP"/>
</dbReference>
<protein>
    <recommendedName>
        <fullName evidence="2">Calcineurin-like phosphoesterase domain-containing protein</fullName>
    </recommendedName>
</protein>
<reference evidence="3 4" key="1">
    <citation type="submission" date="2022-05" db="EMBL/GenBank/DDBJ databases">
        <title>Chromosome-level reference genomes for two strains of Caenorhabditis briggsae: an improved platform for comparative genomics.</title>
        <authorList>
            <person name="Stevens L."/>
            <person name="Andersen E.C."/>
        </authorList>
    </citation>
    <scope>NUCLEOTIDE SEQUENCE [LARGE SCALE GENOMIC DNA]</scope>
    <source>
        <strain evidence="3">QX1410_ONT</strain>
        <tissue evidence="3">Whole-organism</tissue>
    </source>
</reference>
<accession>A0AAE8ZRG4</accession>
<name>A0AAE8ZRG4_CAEBR</name>
<dbReference type="Proteomes" id="UP000827892">
    <property type="component" value="Chromosome X"/>
</dbReference>